<sequence length="199" mass="20092">MAAPLNKRQDGGVVGLVNSVTADAVQGIVDEAGELSHGAVNGIFHGTGPNGEAPSRVKRQDGGVVGLINSVTADAVQGIVDEAGELSHGAVNGIFHGTGPNGEAPSRVKRQDGGVVGLINSVTADAVQGVVDEAGELSHGAVNGIFHGTGPDGESSSNFFMLFVNISHRSASMTGFLAILYLFGGFQFSGLNAGFPLNL</sequence>
<keyword evidence="1" id="KW-0812">Transmembrane</keyword>
<keyword evidence="1" id="KW-1133">Transmembrane helix</keyword>
<dbReference type="EMBL" id="ML737169">
    <property type="protein sequence ID" value="KAE8338259.1"/>
    <property type="molecule type" value="Genomic_DNA"/>
</dbReference>
<evidence type="ECO:0000256" key="1">
    <source>
        <dbReference type="SAM" id="Phobius"/>
    </source>
</evidence>
<gene>
    <name evidence="2" type="ORF">BDV24DRAFT_166463</name>
</gene>
<name>A0A5N6Y1D9_9EURO</name>
<accession>A0A5N6Y1D9</accession>
<reference evidence="2" key="1">
    <citation type="submission" date="2019-04" db="EMBL/GenBank/DDBJ databases">
        <title>Friends and foes A comparative genomics study of 23 Aspergillus species from section Flavi.</title>
        <authorList>
            <consortium name="DOE Joint Genome Institute"/>
            <person name="Kjaerbolling I."/>
            <person name="Vesth T."/>
            <person name="Frisvad J.C."/>
            <person name="Nybo J.L."/>
            <person name="Theobald S."/>
            <person name="Kildgaard S."/>
            <person name="Isbrandt T."/>
            <person name="Kuo A."/>
            <person name="Sato A."/>
            <person name="Lyhne E.K."/>
            <person name="Kogle M.E."/>
            <person name="Wiebenga A."/>
            <person name="Kun R.S."/>
            <person name="Lubbers R.J."/>
            <person name="Makela M.R."/>
            <person name="Barry K."/>
            <person name="Chovatia M."/>
            <person name="Clum A."/>
            <person name="Daum C."/>
            <person name="Haridas S."/>
            <person name="He G."/>
            <person name="LaButti K."/>
            <person name="Lipzen A."/>
            <person name="Mondo S."/>
            <person name="Riley R."/>
            <person name="Salamov A."/>
            <person name="Simmons B.A."/>
            <person name="Magnuson J.K."/>
            <person name="Henrissat B."/>
            <person name="Mortensen U.H."/>
            <person name="Larsen T.O."/>
            <person name="Devries R.P."/>
            <person name="Grigoriev I.V."/>
            <person name="Machida M."/>
            <person name="Baker S.E."/>
            <person name="Andersen M.R."/>
        </authorList>
    </citation>
    <scope>NUCLEOTIDE SEQUENCE</scope>
    <source>
        <strain evidence="2">CBS 117612</strain>
    </source>
</reference>
<evidence type="ECO:0000313" key="2">
    <source>
        <dbReference type="EMBL" id="KAE8338259.1"/>
    </source>
</evidence>
<keyword evidence="1" id="KW-0472">Membrane</keyword>
<proteinExistence type="predicted"/>
<feature type="transmembrane region" description="Helical" evidence="1">
    <location>
        <begin position="176"/>
        <end position="195"/>
    </location>
</feature>
<dbReference type="Proteomes" id="UP000325558">
    <property type="component" value="Unassembled WGS sequence"/>
</dbReference>
<dbReference type="AlphaFoldDB" id="A0A5N6Y1D9"/>
<protein>
    <submittedName>
        <fullName evidence="2">Uncharacterized protein</fullName>
    </submittedName>
</protein>
<organism evidence="2">
    <name type="scientific">Aspergillus arachidicola</name>
    <dbReference type="NCBI Taxonomy" id="656916"/>
    <lineage>
        <taxon>Eukaryota</taxon>
        <taxon>Fungi</taxon>
        <taxon>Dikarya</taxon>
        <taxon>Ascomycota</taxon>
        <taxon>Pezizomycotina</taxon>
        <taxon>Eurotiomycetes</taxon>
        <taxon>Eurotiomycetidae</taxon>
        <taxon>Eurotiales</taxon>
        <taxon>Aspergillaceae</taxon>
        <taxon>Aspergillus</taxon>
        <taxon>Aspergillus subgen. Circumdati</taxon>
    </lineage>
</organism>